<accession>A0ABW6LQ06</accession>
<evidence type="ECO:0000313" key="1">
    <source>
        <dbReference type="EMBL" id="MFE9230480.1"/>
    </source>
</evidence>
<proteinExistence type="predicted"/>
<comment type="caution">
    <text evidence="1">The sequence shown here is derived from an EMBL/GenBank/DDBJ whole genome shotgun (WGS) entry which is preliminary data.</text>
</comment>
<dbReference type="RefSeq" id="WP_358289757.1">
    <property type="nucleotide sequence ID" value="NZ_JBEYGJ010000040.1"/>
</dbReference>
<dbReference type="InterPro" id="IPR007263">
    <property type="entry name" value="DCC1-like"/>
</dbReference>
<name>A0ABW6LQ06_9ACTN</name>
<dbReference type="Proteomes" id="UP001601288">
    <property type="component" value="Unassembled WGS sequence"/>
</dbReference>
<reference evidence="1 2" key="1">
    <citation type="submission" date="2024-10" db="EMBL/GenBank/DDBJ databases">
        <title>The Natural Products Discovery Center: Release of the First 8490 Sequenced Strains for Exploring Actinobacteria Biosynthetic Diversity.</title>
        <authorList>
            <person name="Kalkreuter E."/>
            <person name="Kautsar S.A."/>
            <person name="Yang D."/>
            <person name="Bader C.D."/>
            <person name="Teijaro C.N."/>
            <person name="Fluegel L."/>
            <person name="Davis C.M."/>
            <person name="Simpson J.R."/>
            <person name="Lauterbach L."/>
            <person name="Steele A.D."/>
            <person name="Gui C."/>
            <person name="Meng S."/>
            <person name="Li G."/>
            <person name="Viehrig K."/>
            <person name="Ye F."/>
            <person name="Su P."/>
            <person name="Kiefer A.F."/>
            <person name="Nichols A."/>
            <person name="Cepeda A.J."/>
            <person name="Yan W."/>
            <person name="Fan B."/>
            <person name="Jiang Y."/>
            <person name="Adhikari A."/>
            <person name="Zheng C.-J."/>
            <person name="Schuster L."/>
            <person name="Cowan T.M."/>
            <person name="Smanski M.J."/>
            <person name="Chevrette M.G."/>
            <person name="De Carvalho L.P.S."/>
            <person name="Shen B."/>
        </authorList>
    </citation>
    <scope>NUCLEOTIDE SEQUENCE [LARGE SCALE GENOMIC DNA]</scope>
    <source>
        <strain evidence="1 2">NPDC007066</strain>
    </source>
</reference>
<evidence type="ECO:0000313" key="2">
    <source>
        <dbReference type="Proteomes" id="UP001601288"/>
    </source>
</evidence>
<protein>
    <submittedName>
        <fullName evidence="1">DUF393 domain-containing protein</fullName>
    </submittedName>
</protein>
<keyword evidence="2" id="KW-1185">Reference proteome</keyword>
<organism evidence="1 2">
    <name type="scientific">Streptomyces massasporeus</name>
    <dbReference type="NCBI Taxonomy" id="67324"/>
    <lineage>
        <taxon>Bacteria</taxon>
        <taxon>Bacillati</taxon>
        <taxon>Actinomycetota</taxon>
        <taxon>Actinomycetes</taxon>
        <taxon>Kitasatosporales</taxon>
        <taxon>Streptomycetaceae</taxon>
        <taxon>Streptomyces</taxon>
    </lineage>
</organism>
<dbReference type="EMBL" id="JBIAFP010000035">
    <property type="protein sequence ID" value="MFE9230480.1"/>
    <property type="molecule type" value="Genomic_DNA"/>
</dbReference>
<sequence>MRMRPVLIFDGDCGFCTTSVDVVQRLVRPRCEVVAWQHADLESLRVTEERARHEAPWVTPTGRAYGGARAVAKVLLSAGGVWSVLGAVLTLPPVRWAAHGVYRLVADNRGRLPGGTAACAVPGAQARRA</sequence>
<dbReference type="Pfam" id="PF04134">
    <property type="entry name" value="DCC1-like"/>
    <property type="match status" value="1"/>
</dbReference>
<gene>
    <name evidence="1" type="ORF">ACFYM3_39050</name>
</gene>